<feature type="domain" description="Stonustoxin-like helical" evidence="2">
    <location>
        <begin position="275"/>
        <end position="369"/>
    </location>
</feature>
<dbReference type="EMBL" id="SCKG01000021">
    <property type="protein sequence ID" value="TDG97681.1"/>
    <property type="molecule type" value="Genomic_DNA"/>
</dbReference>
<dbReference type="PANTHER" id="PTHR31594:SF16">
    <property type="entry name" value="SI:CH211-281L24.3"/>
    <property type="match status" value="1"/>
</dbReference>
<evidence type="ECO:0000259" key="2">
    <source>
        <dbReference type="Pfam" id="PF21109"/>
    </source>
</evidence>
<reference evidence="4 5" key="1">
    <citation type="submission" date="2019-01" db="EMBL/GenBank/DDBJ databases">
        <title>A chromosome-scale genome assembly of the yellow perch, Perca flavescens.</title>
        <authorList>
            <person name="Feron R."/>
            <person name="Morvezen R."/>
            <person name="Bestin A."/>
            <person name="Haffray P."/>
            <person name="Klopp C."/>
            <person name="Zahm M."/>
            <person name="Cabau C."/>
            <person name="Roques C."/>
            <person name="Donnadieu C."/>
            <person name="Bouchez O."/>
            <person name="Christie M."/>
            <person name="Larson W."/>
            <person name="Guiguen Y."/>
        </authorList>
    </citation>
    <scope>NUCLEOTIDE SEQUENCE [LARGE SCALE GENOMIC DNA]</scope>
    <source>
        <strain evidence="4">YP-PL-M2</strain>
        <tissue evidence="4">Blood</tissue>
    </source>
</reference>
<dbReference type="Pfam" id="PF24674">
    <property type="entry name" value="MACPF_SNTX"/>
    <property type="match status" value="1"/>
</dbReference>
<evidence type="ECO:0000313" key="5">
    <source>
        <dbReference type="Proteomes" id="UP000295070"/>
    </source>
</evidence>
<feature type="domain" description="SNTX thioredoxin-like" evidence="1">
    <location>
        <begin position="381"/>
        <end position="499"/>
    </location>
</feature>
<dbReference type="InterPro" id="IPR056072">
    <property type="entry name" value="SNTX_MACPF/CDC-like_dom"/>
</dbReference>
<evidence type="ECO:0000259" key="3">
    <source>
        <dbReference type="Pfam" id="PF24674"/>
    </source>
</evidence>
<comment type="caution">
    <text evidence="4">The sequence shown here is derived from an EMBL/GenBank/DDBJ whole genome shotgun (WGS) entry which is preliminary data.</text>
</comment>
<name>A0A484C1Y3_PERFV</name>
<dbReference type="STRING" id="8167.A0A484C1Y3"/>
<evidence type="ECO:0000313" key="4">
    <source>
        <dbReference type="EMBL" id="TDG97681.1"/>
    </source>
</evidence>
<protein>
    <submittedName>
        <fullName evidence="4">Uncharacterized protein</fullName>
    </submittedName>
</protein>
<dbReference type="Pfam" id="PF18078">
    <property type="entry name" value="Thioredoxin_11"/>
    <property type="match status" value="1"/>
</dbReference>
<keyword evidence="5" id="KW-1185">Reference proteome</keyword>
<accession>A0A484C1Y3</accession>
<dbReference type="Proteomes" id="UP000295070">
    <property type="component" value="Chromosome 21"/>
</dbReference>
<dbReference type="Pfam" id="PF21109">
    <property type="entry name" value="Stonustoxin_helical"/>
    <property type="match status" value="1"/>
</dbReference>
<gene>
    <name evidence="4" type="ORF">EPR50_G00210310</name>
</gene>
<dbReference type="InterPro" id="IPR048997">
    <property type="entry name" value="Stonustoxin-like_helical"/>
</dbReference>
<evidence type="ECO:0000259" key="1">
    <source>
        <dbReference type="Pfam" id="PF18078"/>
    </source>
</evidence>
<dbReference type="InterPro" id="IPR040581">
    <property type="entry name" value="Thioredoxin_11"/>
</dbReference>
<dbReference type="PANTHER" id="PTHR31594">
    <property type="entry name" value="AIG1-TYPE G DOMAIN-CONTAINING PROTEIN"/>
    <property type="match status" value="1"/>
</dbReference>
<organism evidence="4 5">
    <name type="scientific">Perca flavescens</name>
    <name type="common">American yellow perch</name>
    <name type="synonym">Morone flavescens</name>
    <dbReference type="NCBI Taxonomy" id="8167"/>
    <lineage>
        <taxon>Eukaryota</taxon>
        <taxon>Metazoa</taxon>
        <taxon>Chordata</taxon>
        <taxon>Craniata</taxon>
        <taxon>Vertebrata</taxon>
        <taxon>Euteleostomi</taxon>
        <taxon>Actinopterygii</taxon>
        <taxon>Neopterygii</taxon>
        <taxon>Teleostei</taxon>
        <taxon>Neoteleostei</taxon>
        <taxon>Acanthomorphata</taxon>
        <taxon>Eupercaria</taxon>
        <taxon>Perciformes</taxon>
        <taxon>Percoidei</taxon>
        <taxon>Percidae</taxon>
        <taxon>Percinae</taxon>
        <taxon>Perca</taxon>
    </lineage>
</organism>
<sequence length="531" mass="60056">MASGNMSVAALGRPFTLGMLYDARTDNLIPGLTLWDDKTLQGKISESSQRTSKSQISTSDSTESKCNLLDVEVSLKASVLGGLFEFGGSAKYLNDQKKFYNQSRVTCQYKTTTNFKQLMIEQLTMDPQHMDVIKKSSATHVVTGILYGANAFFVFDSEKVESSSVQDIQVSMHAAVNLLLVKGEAKTKVQLTEEQKTLTKNLSCTFYGDYILDRNPATFEDAVKAYEQLPQLLGEKGEKAVPVKVWLMPLKNFHSEGAELMRGIKDRLVSKAEYVLDDLKEKEIRCNDSLEETVVGQFPVIREELITFQKLCGNYGSNLKQALADKLPSIREGKEDESSLNQLFEDRDKSPFSQEKLTKWLDRKEREINIIRSCVDTMEGTKIVPNQSELDRQVLAPGVEDALCFVFTSVERGDTNLDVMADYLDFPKLGSTNEDPWYYTSDVVRKMKEKAKAFHDIAKALKNNSRFRFLIATIANKNYTGATIYHYKEGCLVSEDFSKAVLPPVEKITDRRDLIWCKSVSMLFRFKNMLH</sequence>
<dbReference type="InterPro" id="IPR052090">
    <property type="entry name" value="Cytolytic_pore-forming_toxin"/>
</dbReference>
<feature type="domain" description="SNTX MACPF/CDC-like" evidence="3">
    <location>
        <begin position="9"/>
        <end position="228"/>
    </location>
</feature>
<proteinExistence type="predicted"/>
<dbReference type="AlphaFoldDB" id="A0A484C1Y3"/>